<sequence length="89" mass="10119">MPVIVVKRFHYIDDDEYDDDDDEEEEEEEEEEEDHGLEFDEDFEEDGFVSGDSNDSSVNENGDDSESCSYADSDWGSDNAPGFLNSDSD</sequence>
<keyword evidence="2" id="KW-1185">Reference proteome</keyword>
<reference evidence="1" key="1">
    <citation type="submission" date="2022-06" db="EMBL/GenBank/DDBJ databases">
        <title>Phylogenomic reconstructions and comparative analyses of Kickxellomycotina fungi.</title>
        <authorList>
            <person name="Reynolds N.K."/>
            <person name="Stajich J.E."/>
            <person name="Barry K."/>
            <person name="Grigoriev I.V."/>
            <person name="Crous P."/>
            <person name="Smith M.E."/>
        </authorList>
    </citation>
    <scope>NUCLEOTIDE SEQUENCE</scope>
    <source>
        <strain evidence="1">RSA 2271</strain>
    </source>
</reference>
<accession>A0ACC1HDU2</accession>
<protein>
    <submittedName>
        <fullName evidence="1">Uncharacterized protein</fullName>
    </submittedName>
</protein>
<dbReference type="EMBL" id="JAMZIH010007150">
    <property type="protein sequence ID" value="KAJ1673283.1"/>
    <property type="molecule type" value="Genomic_DNA"/>
</dbReference>
<proteinExistence type="predicted"/>
<evidence type="ECO:0000313" key="1">
    <source>
        <dbReference type="EMBL" id="KAJ1673283.1"/>
    </source>
</evidence>
<organism evidence="1 2">
    <name type="scientific">Spiromyces aspiralis</name>
    <dbReference type="NCBI Taxonomy" id="68401"/>
    <lineage>
        <taxon>Eukaryota</taxon>
        <taxon>Fungi</taxon>
        <taxon>Fungi incertae sedis</taxon>
        <taxon>Zoopagomycota</taxon>
        <taxon>Kickxellomycotina</taxon>
        <taxon>Kickxellomycetes</taxon>
        <taxon>Kickxellales</taxon>
        <taxon>Kickxellaceae</taxon>
        <taxon>Spiromyces</taxon>
    </lineage>
</organism>
<name>A0ACC1HDU2_9FUNG</name>
<gene>
    <name evidence="1" type="ORF">EV182_005539</name>
</gene>
<evidence type="ECO:0000313" key="2">
    <source>
        <dbReference type="Proteomes" id="UP001145114"/>
    </source>
</evidence>
<comment type="caution">
    <text evidence="1">The sequence shown here is derived from an EMBL/GenBank/DDBJ whole genome shotgun (WGS) entry which is preliminary data.</text>
</comment>
<dbReference type="Proteomes" id="UP001145114">
    <property type="component" value="Unassembled WGS sequence"/>
</dbReference>